<evidence type="ECO:0000313" key="1">
    <source>
        <dbReference type="EMBL" id="KAF7812995.1"/>
    </source>
</evidence>
<accession>A0A834SZK1</accession>
<sequence length="116" mass="12943">MVELPLEDEMLGDSLALIPIVQKYFEKVKRSRSKVSLVTSPILKFDIGISPVKGKKKCPSPAKRIRKHSKKLYSQLENLLEVPIGEINPRAYGNLFGSMQEDVVAITKDGVVAHLK</sequence>
<keyword evidence="2" id="KW-1185">Reference proteome</keyword>
<dbReference type="EMBL" id="JAAIUW010000010">
    <property type="protein sequence ID" value="KAF7812995.1"/>
    <property type="molecule type" value="Genomic_DNA"/>
</dbReference>
<proteinExistence type="predicted"/>
<reference evidence="1" key="1">
    <citation type="submission" date="2020-09" db="EMBL/GenBank/DDBJ databases">
        <title>Genome-Enabled Discovery of Anthraquinone Biosynthesis in Senna tora.</title>
        <authorList>
            <person name="Kang S.-H."/>
            <person name="Pandey R.P."/>
            <person name="Lee C.-M."/>
            <person name="Sim J.-S."/>
            <person name="Jeong J.-T."/>
            <person name="Choi B.-S."/>
            <person name="Jung M."/>
            <person name="Ginzburg D."/>
            <person name="Zhao K."/>
            <person name="Won S.Y."/>
            <person name="Oh T.-J."/>
            <person name="Yu Y."/>
            <person name="Kim N.-H."/>
            <person name="Lee O.R."/>
            <person name="Lee T.-H."/>
            <person name="Bashyal P."/>
            <person name="Kim T.-S."/>
            <person name="Lee W.-H."/>
            <person name="Kawkins C."/>
            <person name="Kim C.-K."/>
            <person name="Kim J.S."/>
            <person name="Ahn B.O."/>
            <person name="Rhee S.Y."/>
            <person name="Sohng J.K."/>
        </authorList>
    </citation>
    <scope>NUCLEOTIDE SEQUENCE</scope>
    <source>
        <tissue evidence="1">Leaf</tissue>
    </source>
</reference>
<name>A0A834SZK1_9FABA</name>
<gene>
    <name evidence="1" type="ORF">G2W53_033971</name>
</gene>
<organism evidence="1 2">
    <name type="scientific">Senna tora</name>
    <dbReference type="NCBI Taxonomy" id="362788"/>
    <lineage>
        <taxon>Eukaryota</taxon>
        <taxon>Viridiplantae</taxon>
        <taxon>Streptophyta</taxon>
        <taxon>Embryophyta</taxon>
        <taxon>Tracheophyta</taxon>
        <taxon>Spermatophyta</taxon>
        <taxon>Magnoliopsida</taxon>
        <taxon>eudicotyledons</taxon>
        <taxon>Gunneridae</taxon>
        <taxon>Pentapetalae</taxon>
        <taxon>rosids</taxon>
        <taxon>fabids</taxon>
        <taxon>Fabales</taxon>
        <taxon>Fabaceae</taxon>
        <taxon>Caesalpinioideae</taxon>
        <taxon>Cassia clade</taxon>
        <taxon>Senna</taxon>
    </lineage>
</organism>
<evidence type="ECO:0000313" key="2">
    <source>
        <dbReference type="Proteomes" id="UP000634136"/>
    </source>
</evidence>
<dbReference type="Proteomes" id="UP000634136">
    <property type="component" value="Unassembled WGS sequence"/>
</dbReference>
<comment type="caution">
    <text evidence="1">The sequence shown here is derived from an EMBL/GenBank/DDBJ whole genome shotgun (WGS) entry which is preliminary data.</text>
</comment>
<dbReference type="AlphaFoldDB" id="A0A834SZK1"/>
<protein>
    <submittedName>
        <fullName evidence="1">Uncharacterized protein</fullName>
    </submittedName>
</protein>